<feature type="transmembrane region" description="Helical" evidence="1">
    <location>
        <begin position="225"/>
        <end position="245"/>
    </location>
</feature>
<evidence type="ECO:0000313" key="2">
    <source>
        <dbReference type="EMBL" id="MBD3110407.1"/>
    </source>
</evidence>
<proteinExistence type="predicted"/>
<gene>
    <name evidence="2" type="ORF">IEO70_18945</name>
</gene>
<keyword evidence="3" id="KW-1185">Reference proteome</keyword>
<dbReference type="AlphaFoldDB" id="A0A927HD78"/>
<accession>A0A927HD78</accession>
<keyword evidence="1" id="KW-1133">Transmembrane helix</keyword>
<keyword evidence="1" id="KW-0812">Transmembrane</keyword>
<dbReference type="Pfam" id="PF09577">
    <property type="entry name" value="Spore_YpjB"/>
    <property type="match status" value="1"/>
</dbReference>
<comment type="caution">
    <text evidence="2">The sequence shown here is derived from an EMBL/GenBank/DDBJ whole genome shotgun (WGS) entry which is preliminary data.</text>
</comment>
<dbReference type="Proteomes" id="UP000602076">
    <property type="component" value="Unassembled WGS sequence"/>
</dbReference>
<name>A0A927HD78_9BACI</name>
<dbReference type="RefSeq" id="WP_190999941.1">
    <property type="nucleotide sequence ID" value="NZ_JACXSI010000069.1"/>
</dbReference>
<dbReference type="InterPro" id="IPR014231">
    <property type="entry name" value="Spore_YpjB"/>
</dbReference>
<organism evidence="2 3">
    <name type="scientific">Peribacillus faecalis</name>
    <dbReference type="NCBI Taxonomy" id="2772559"/>
    <lineage>
        <taxon>Bacteria</taxon>
        <taxon>Bacillati</taxon>
        <taxon>Bacillota</taxon>
        <taxon>Bacilli</taxon>
        <taxon>Bacillales</taxon>
        <taxon>Bacillaceae</taxon>
        <taxon>Peribacillus</taxon>
    </lineage>
</organism>
<evidence type="ECO:0000256" key="1">
    <source>
        <dbReference type="SAM" id="Phobius"/>
    </source>
</evidence>
<protein>
    <submittedName>
        <fullName evidence="2">Sporulation protein YpjB</fullName>
    </submittedName>
</protein>
<dbReference type="EMBL" id="JACXSI010000069">
    <property type="protein sequence ID" value="MBD3110407.1"/>
    <property type="molecule type" value="Genomic_DNA"/>
</dbReference>
<sequence>MVKKILILFVAFYVFIPYANIADASSDLQKLDAKTDEILQMVKVQRYDLALKLLDSFSANFLDVTASENVFTNDEFRIVYSAYEELMQKMKDPDAEHNEKVNSATKLRLVVDAVHTDSQPLWTNMEEQMMGAFQDAIRAAGEHDEAMFESELDRLLEQYDLIYASLQVDFHPETVQMLDSKFYYIDQYRPQVYLNGVEQQELAVLKYEMQSLFDEMEEDEADPSLWWVIISTGSVIITTLSYVGWKKYRGSKEGLKYKNKQKD</sequence>
<evidence type="ECO:0000313" key="3">
    <source>
        <dbReference type="Proteomes" id="UP000602076"/>
    </source>
</evidence>
<reference evidence="2" key="1">
    <citation type="submission" date="2020-09" db="EMBL/GenBank/DDBJ databases">
        <title>Bacillus faecalis sp. nov., a moderately halophilic bacterium isolated from cow faeces.</title>
        <authorList>
            <person name="Jiang L."/>
            <person name="Lee J."/>
        </authorList>
    </citation>
    <scope>NUCLEOTIDE SEQUENCE</scope>
    <source>
        <strain evidence="2">AGMB 02131</strain>
    </source>
</reference>
<keyword evidence="1" id="KW-0472">Membrane</keyword>